<dbReference type="PANTHER" id="PTHR10684:SF4">
    <property type="entry name" value="TAIMAN, ISOFORM G"/>
    <property type="match status" value="1"/>
</dbReference>
<feature type="compositionally biased region" description="Polar residues" evidence="1">
    <location>
        <begin position="1004"/>
        <end position="1014"/>
    </location>
</feature>
<name>A0A8W8NFQ8_MAGGI</name>
<feature type="region of interest" description="Disordered" evidence="1">
    <location>
        <begin position="1703"/>
        <end position="1741"/>
    </location>
</feature>
<dbReference type="SMART" id="SM00353">
    <property type="entry name" value="HLH"/>
    <property type="match status" value="1"/>
</dbReference>
<dbReference type="InterPro" id="IPR056193">
    <property type="entry name" value="bHLH_NCOA1-3"/>
</dbReference>
<feature type="compositionally biased region" description="Polar residues" evidence="1">
    <location>
        <begin position="1297"/>
        <end position="1316"/>
    </location>
</feature>
<keyword evidence="5" id="KW-1185">Reference proteome</keyword>
<feature type="region of interest" description="Disordered" evidence="1">
    <location>
        <begin position="1297"/>
        <end position="1396"/>
    </location>
</feature>
<feature type="compositionally biased region" description="Polar residues" evidence="1">
    <location>
        <begin position="1548"/>
        <end position="1558"/>
    </location>
</feature>
<dbReference type="FunFam" id="3.30.450.20:FF:000007">
    <property type="entry name" value="Nuclear receptor coactivator"/>
    <property type="match status" value="1"/>
</dbReference>
<feature type="compositionally biased region" description="Polar residues" evidence="1">
    <location>
        <begin position="911"/>
        <end position="927"/>
    </location>
</feature>
<evidence type="ECO:0000313" key="4">
    <source>
        <dbReference type="EnsemblMetazoa" id="G6754.2:cds"/>
    </source>
</evidence>
<dbReference type="Pfam" id="PF00989">
    <property type="entry name" value="PAS"/>
    <property type="match status" value="1"/>
</dbReference>
<feature type="compositionally biased region" description="Polar residues" evidence="1">
    <location>
        <begin position="624"/>
        <end position="639"/>
    </location>
</feature>
<evidence type="ECO:0008006" key="6">
    <source>
        <dbReference type="Google" id="ProtNLM"/>
    </source>
</evidence>
<feature type="domain" description="BHLH" evidence="3">
    <location>
        <begin position="81"/>
        <end position="138"/>
    </location>
</feature>
<organism evidence="4 5">
    <name type="scientific">Magallana gigas</name>
    <name type="common">Pacific oyster</name>
    <name type="synonym">Crassostrea gigas</name>
    <dbReference type="NCBI Taxonomy" id="29159"/>
    <lineage>
        <taxon>Eukaryota</taxon>
        <taxon>Metazoa</taxon>
        <taxon>Spiralia</taxon>
        <taxon>Lophotrochozoa</taxon>
        <taxon>Mollusca</taxon>
        <taxon>Bivalvia</taxon>
        <taxon>Autobranchia</taxon>
        <taxon>Pteriomorphia</taxon>
        <taxon>Ostreida</taxon>
        <taxon>Ostreoidea</taxon>
        <taxon>Ostreidae</taxon>
        <taxon>Magallana</taxon>
    </lineage>
</organism>
<dbReference type="GO" id="GO:0005634">
    <property type="term" value="C:nucleus"/>
    <property type="evidence" value="ECO:0007669"/>
    <property type="project" value="InterPro"/>
</dbReference>
<dbReference type="PROSITE" id="PS50888">
    <property type="entry name" value="BHLH"/>
    <property type="match status" value="1"/>
</dbReference>
<feature type="region of interest" description="Disordered" evidence="1">
    <location>
        <begin position="973"/>
        <end position="1014"/>
    </location>
</feature>
<accession>A0A8W8NFQ8</accession>
<feature type="compositionally biased region" description="Basic and acidic residues" evidence="1">
    <location>
        <begin position="853"/>
        <end position="870"/>
    </location>
</feature>
<dbReference type="SMART" id="SM00091">
    <property type="entry name" value="PAS"/>
    <property type="match status" value="1"/>
</dbReference>
<feature type="compositionally biased region" description="Polar residues" evidence="1">
    <location>
        <begin position="1621"/>
        <end position="1643"/>
    </location>
</feature>
<feature type="compositionally biased region" description="Low complexity" evidence="1">
    <location>
        <begin position="680"/>
        <end position="689"/>
    </location>
</feature>
<feature type="compositionally biased region" description="Polar residues" evidence="1">
    <location>
        <begin position="1360"/>
        <end position="1383"/>
    </location>
</feature>
<feature type="compositionally biased region" description="Low complexity" evidence="1">
    <location>
        <begin position="1644"/>
        <end position="1659"/>
    </location>
</feature>
<dbReference type="Pfam" id="PF23172">
    <property type="entry name" value="bHLH_NCOA"/>
    <property type="match status" value="1"/>
</dbReference>
<feature type="compositionally biased region" description="Low complexity" evidence="1">
    <location>
        <begin position="725"/>
        <end position="738"/>
    </location>
</feature>
<dbReference type="SUPFAM" id="SSF47459">
    <property type="entry name" value="HLH, helix-loop-helix DNA-binding domain"/>
    <property type="match status" value="1"/>
</dbReference>
<feature type="compositionally biased region" description="Low complexity" evidence="1">
    <location>
        <begin position="1507"/>
        <end position="1526"/>
    </location>
</feature>
<dbReference type="InterPro" id="IPR017426">
    <property type="entry name" value="Nuclear_rcpt_coactivator"/>
</dbReference>
<dbReference type="Pfam" id="PF14598">
    <property type="entry name" value="PAS_11"/>
    <property type="match status" value="1"/>
</dbReference>
<dbReference type="EnsemblMetazoa" id="G6754.2">
    <property type="protein sequence ID" value="G6754.2:cds"/>
    <property type="gene ID" value="G6754"/>
</dbReference>
<feature type="compositionally biased region" description="Polar residues" evidence="1">
    <location>
        <begin position="1865"/>
        <end position="1874"/>
    </location>
</feature>
<feature type="compositionally biased region" description="Basic and acidic residues" evidence="1">
    <location>
        <begin position="824"/>
        <end position="844"/>
    </location>
</feature>
<dbReference type="InterPro" id="IPR011598">
    <property type="entry name" value="bHLH_dom"/>
</dbReference>
<feature type="compositionally biased region" description="Basic and acidic residues" evidence="1">
    <location>
        <begin position="1848"/>
        <end position="1864"/>
    </location>
</feature>
<feature type="compositionally biased region" description="Polar residues" evidence="1">
    <location>
        <begin position="655"/>
        <end position="665"/>
    </location>
</feature>
<evidence type="ECO:0000256" key="1">
    <source>
        <dbReference type="SAM" id="MobiDB-lite"/>
    </source>
</evidence>
<reference evidence="4" key="1">
    <citation type="submission" date="2022-08" db="UniProtKB">
        <authorList>
            <consortium name="EnsemblMetazoa"/>
        </authorList>
    </citation>
    <scope>IDENTIFICATION</scope>
    <source>
        <strain evidence="4">05x7-T-G4-1.051#20</strain>
    </source>
</reference>
<dbReference type="GO" id="GO:0046983">
    <property type="term" value="F:protein dimerization activity"/>
    <property type="evidence" value="ECO:0007669"/>
    <property type="project" value="InterPro"/>
</dbReference>
<dbReference type="SUPFAM" id="SSF55785">
    <property type="entry name" value="PYP-like sensor domain (PAS domain)"/>
    <property type="match status" value="2"/>
</dbReference>
<dbReference type="PANTHER" id="PTHR10684">
    <property type="entry name" value="NUCLEAR RECEPTOR COACTIVATOR"/>
    <property type="match status" value="1"/>
</dbReference>
<evidence type="ECO:0000259" key="2">
    <source>
        <dbReference type="PROSITE" id="PS50112"/>
    </source>
</evidence>
<dbReference type="InterPro" id="IPR035965">
    <property type="entry name" value="PAS-like_dom_sf"/>
</dbReference>
<dbReference type="GO" id="GO:0016922">
    <property type="term" value="F:nuclear receptor binding"/>
    <property type="evidence" value="ECO:0007669"/>
    <property type="project" value="TreeGrafter"/>
</dbReference>
<dbReference type="Gene3D" id="4.10.280.10">
    <property type="entry name" value="Helix-loop-helix DNA-binding domain"/>
    <property type="match status" value="1"/>
</dbReference>
<dbReference type="GO" id="GO:0032870">
    <property type="term" value="P:cellular response to hormone stimulus"/>
    <property type="evidence" value="ECO:0007669"/>
    <property type="project" value="TreeGrafter"/>
</dbReference>
<dbReference type="InterPro" id="IPR013767">
    <property type="entry name" value="PAS_fold"/>
</dbReference>
<feature type="region of interest" description="Disordered" evidence="1">
    <location>
        <begin position="1485"/>
        <end position="1558"/>
    </location>
</feature>
<dbReference type="GO" id="GO:0045944">
    <property type="term" value="P:positive regulation of transcription by RNA polymerase II"/>
    <property type="evidence" value="ECO:0007669"/>
    <property type="project" value="TreeGrafter"/>
</dbReference>
<feature type="compositionally biased region" description="Polar residues" evidence="1">
    <location>
        <begin position="585"/>
        <end position="616"/>
    </location>
</feature>
<feature type="region of interest" description="Disordered" evidence="1">
    <location>
        <begin position="585"/>
        <end position="955"/>
    </location>
</feature>
<feature type="region of interest" description="Disordered" evidence="1">
    <location>
        <begin position="1594"/>
        <end position="1663"/>
    </location>
</feature>
<feature type="domain" description="PAS" evidence="2">
    <location>
        <begin position="170"/>
        <end position="222"/>
    </location>
</feature>
<evidence type="ECO:0000313" key="5">
    <source>
        <dbReference type="Proteomes" id="UP000005408"/>
    </source>
</evidence>
<feature type="compositionally biased region" description="Polar residues" evidence="1">
    <location>
        <begin position="1331"/>
        <end position="1340"/>
    </location>
</feature>
<dbReference type="Gene3D" id="3.30.450.20">
    <property type="entry name" value="PAS domain"/>
    <property type="match status" value="2"/>
</dbReference>
<feature type="region of interest" description="Disordered" evidence="1">
    <location>
        <begin position="1848"/>
        <end position="1874"/>
    </location>
</feature>
<dbReference type="InterPro" id="IPR000014">
    <property type="entry name" value="PAS"/>
</dbReference>
<dbReference type="GO" id="GO:0003713">
    <property type="term" value="F:transcription coactivator activity"/>
    <property type="evidence" value="ECO:0007669"/>
    <property type="project" value="InterPro"/>
</dbReference>
<dbReference type="PROSITE" id="PS50112">
    <property type="entry name" value="PAS"/>
    <property type="match status" value="1"/>
</dbReference>
<feature type="compositionally biased region" description="Polar residues" evidence="1">
    <location>
        <begin position="1497"/>
        <end position="1506"/>
    </location>
</feature>
<proteinExistence type="predicted"/>
<evidence type="ECO:0000259" key="3">
    <source>
        <dbReference type="PROSITE" id="PS50888"/>
    </source>
</evidence>
<feature type="compositionally biased region" description="Pro residues" evidence="1">
    <location>
        <begin position="774"/>
        <end position="784"/>
    </location>
</feature>
<dbReference type="CDD" id="cd00130">
    <property type="entry name" value="PAS"/>
    <property type="match status" value="2"/>
</dbReference>
<feature type="compositionally biased region" description="Polar residues" evidence="1">
    <location>
        <begin position="741"/>
        <end position="750"/>
    </location>
</feature>
<feature type="compositionally biased region" description="Polar residues" evidence="1">
    <location>
        <begin position="887"/>
        <end position="897"/>
    </location>
</feature>
<protein>
    <recommendedName>
        <fullName evidence="6">Nuclear receptor coactivator 1</fullName>
    </recommendedName>
</protein>
<sequence>MVEEDKSTPQDRRDIIKTFGFHFNGEWKKLILDSETPNVISSGHISTWKHVTLFGSLAVPDRMSSETVKDSENPGTDEKKQVLKSKCLHERRRRDQENAYFEELAELISASVTDMSALSVKPEKSAILQESLNKIKQLKQEKASSDAVQQSQVSSSKPSVLPTEVLGPLLLEALDGFLFVVNSQGKIEFVSDNVTEYLQYSQDDLIGKSVYNIIHIGDHDQFNYSYLPMSLGSLIPWPSDSTVAKGRTFNCRMLVKPPYDENDDVETKQTYVSQYENLQISAISQPGEKFSDGAEHSEGLSCLVCIARRLSFNEKTNTMLGIEQFTTKQDINGKIISHDTSGIVRGHYSCPDFTGQNIQDFCHLNDVQTLSKHFQEVLKTKSNTSSVYRFKLQDNRYVFVQTRSQLYENGNNGDHSFIMSTHSIIRECDSDVELKGSASTSLMKSIIGQSNTSVPNNQREQNSVRGLPNNISPMAVLSAINQPFQNSLSQAIEDVGDQFDPSSNSWDFLDPPFPGNSGLGGAIPVSHNNNNGFSSGNSANLNSWNNMQPQMKMGNSQQQQHLVRNVLNMQPQPNSDKQRQLSLNFPRSNSYEGGGQKSPSFASSPRGNQYPPSSQRGMHGAMGMNSQRSPGSSMGQNPRMSPAAGVMNYPMQRTPPISSVSQNSWGRVHHSGGQFSAPQTPTSSMMSPPNDGHHQALQNLGGGISPSPRRSGEFTFPSSARPGKLSQLLSGSNLSSDLFKGNSTESVQSSTKDRPSGEGVVTKSPADSMHQSPQPGPGQSPPEKPQSTTNTDDSDKEAHRNVILKQLLSTDDDEEECNEAAPTEDTKGSDGKADMEKNEAEPKKPSNALLKKLLSDDGEKKDGKSRDRSRQTSGDLLQILLNEEESGSSPVIATAESTSHENDLFSRQRHQSGPQEPQSTTPSTSLPQPCLPPYSQEHHPATPVSAAPSEAGKKSDAIGDKALNSLLNCLWEKGDNDPLPKPSRKRKASGTDGSVDSTDMELGMSSQQQGKMGNNFRNKNVLLAQLLSKRTPSEAVVNTGRLLVSSDPCELPQSRFTVPEKQMNLRLIDSKRLSTEKEKENLKDSFQGFSNSSQYGSLDNSVKTSVGSSCASSMMSTVNTSSFNGISIPSSGTNVTSVSSEYDELQKILGFGSNNVTCDSMSNPVSGMDIDSSGTPDPLLAEILKQAADLEQEHILHTSSSMPNISQDMNCLTGASGGDLHHVASSEDLQLLSQLEQVIQDPNFNIGSLPGLEQEPQQSDDRAAIRRIQNQLMSEDPFPAVSSMGQMNNLGQNLSSQASIPQQNNYGMSSNPQHPMSSPIGGGGMDMQYQHMASQQSPLPTQAGPRFPQGAQKFLPQGPRHSNPQGGSLNSALQSGGPQQQQRPMGYQSMASQVRQSLLQQQKLKQLRERQAAQQQQRQMMHRQLSQQFNQRFSPSIDNSPMQPYTENLSELMNSGTVPNVTLQRNQIPGPMSPRFSGMQHQQHPSLSQLIRPGPSTPNSQMSPHFNQQQNQWNMRQQQAQQPAMQSPISNSVPKSNPILMNRHRSFSGGTMTTNNQGGHFQFPDQMGNSGQMGLLQQQQQQTMMAQNRMMRQMSLPPGHASPRAPASPFGNSPDPLLMSPHSSISPRQNPQTSQVSPPFNHTSSLASSVMPPSSMANSHPNMISQNYTDFDLLDSKSMPMQQKSTSQYVKEELRNICNARSEKHLQQQQQQQQQGMSQGLPPPPVSQTTPSTPQPPTSVEYSELPNYIIEQISEMQQEQQAKTDFNFDDFKEADVLALKRKEAREIYQQFRQLSEKTEPVVPENPEIKASAVFRSQLMTPHNANGPHLPLPDDLARLKPDQVQVVAKEPRGNIEDIKPADHSKNSLLQQLLSE</sequence>
<dbReference type="InterPro" id="IPR036638">
    <property type="entry name" value="HLH_DNA-bd_sf"/>
</dbReference>
<dbReference type="Proteomes" id="UP000005408">
    <property type="component" value="Unassembled WGS sequence"/>
</dbReference>